<reference evidence="1 2" key="1">
    <citation type="submission" date="2012-09" db="EMBL/GenBank/DDBJ databases">
        <title>Celeribacter baekdonensis B30 Genome Sequencing.</title>
        <authorList>
            <person name="Wang W."/>
        </authorList>
    </citation>
    <scope>NUCLEOTIDE SEQUENCE [LARGE SCALE GENOMIC DNA]</scope>
    <source>
        <strain evidence="1 2">B30</strain>
    </source>
</reference>
<sequence length="349" mass="38375">MTRPDYVFHAGERAVQDRTGVPAEYRERAARAIRAEMPPQHQAFFESLPALFVGLRDMQGRPWATVCPLPTGAQATPTRLIAHTYPVLTDPLGLDLRPGSKAAVLGLDFATRRRNRVNGVITAATKNVLSIDVEQSYGNCPKYIRTRDIRPPATSFPPDAGKRVAIDDVTAQRIISSADTFFIATYAEDGADVSHRGGMPGVLRLNADGSLSFPDYAGNRYYNTLGNIEVCGRAGLFIPDFATGEALLLTGRARIDWSRARAAEFERAERVVDIQPEDVWHTRLPNADVTLPLTRSQFMSSTPPDRSVKGRSLLLWSSVLDTGSTLKRYVCCGRPKLLCAFPRGAPTYP</sequence>
<dbReference type="OrthoDB" id="9786134at2"/>
<protein>
    <submittedName>
        <fullName evidence="1">Pyridoxamine 5'-phosphate oxidase</fullName>
    </submittedName>
</protein>
<dbReference type="InterPro" id="IPR012349">
    <property type="entry name" value="Split_barrel_FMN-bd"/>
</dbReference>
<dbReference type="PANTHER" id="PTHR42815">
    <property type="entry name" value="FAD-BINDING, PUTATIVE (AFU_ORTHOLOGUE AFUA_6G07600)-RELATED"/>
    <property type="match status" value="1"/>
</dbReference>
<dbReference type="STRING" id="1208323.B30_10195"/>
<organism evidence="1 2">
    <name type="scientific">Celeribacter baekdonensis B30</name>
    <dbReference type="NCBI Taxonomy" id="1208323"/>
    <lineage>
        <taxon>Bacteria</taxon>
        <taxon>Pseudomonadati</taxon>
        <taxon>Pseudomonadota</taxon>
        <taxon>Alphaproteobacteria</taxon>
        <taxon>Rhodobacterales</taxon>
        <taxon>Roseobacteraceae</taxon>
        <taxon>Celeribacter</taxon>
    </lineage>
</organism>
<dbReference type="PATRIC" id="fig|1208323.3.peg.2112"/>
<evidence type="ECO:0000313" key="2">
    <source>
        <dbReference type="Proteomes" id="UP000006762"/>
    </source>
</evidence>
<dbReference type="EMBL" id="AMRK01000005">
    <property type="protein sequence ID" value="EKE71126.1"/>
    <property type="molecule type" value="Genomic_DNA"/>
</dbReference>
<proteinExistence type="predicted"/>
<dbReference type="PANTHER" id="PTHR42815:SF2">
    <property type="entry name" value="FAD-BINDING, PUTATIVE (AFU_ORTHOLOGUE AFUA_6G07600)-RELATED"/>
    <property type="match status" value="1"/>
</dbReference>
<dbReference type="Proteomes" id="UP000006762">
    <property type="component" value="Unassembled WGS sequence"/>
</dbReference>
<dbReference type="SUPFAM" id="SSF50475">
    <property type="entry name" value="FMN-binding split barrel"/>
    <property type="match status" value="1"/>
</dbReference>
<keyword evidence="2" id="KW-1185">Reference proteome</keyword>
<dbReference type="AlphaFoldDB" id="K2ILV2"/>
<dbReference type="Gene3D" id="2.30.110.10">
    <property type="entry name" value="Electron Transport, Fmn-binding Protein, Chain A"/>
    <property type="match status" value="1"/>
</dbReference>
<evidence type="ECO:0000313" key="1">
    <source>
        <dbReference type="EMBL" id="EKE71126.1"/>
    </source>
</evidence>
<dbReference type="eggNOG" id="COG3576">
    <property type="taxonomic scope" value="Bacteria"/>
</dbReference>
<accession>K2ILV2</accession>
<dbReference type="RefSeq" id="WP_009571987.1">
    <property type="nucleotide sequence ID" value="NZ_AMRK01000005.1"/>
</dbReference>
<name>K2ILV2_9RHOB</name>
<comment type="caution">
    <text evidence="1">The sequence shown here is derived from an EMBL/GenBank/DDBJ whole genome shotgun (WGS) entry which is preliminary data.</text>
</comment>
<gene>
    <name evidence="1" type="ORF">B30_10195</name>
</gene>